<dbReference type="Gene3D" id="3.30.1340.30">
    <property type="match status" value="1"/>
</dbReference>
<accession>A0A1M5N6C3</accession>
<dbReference type="InterPro" id="IPR046342">
    <property type="entry name" value="CBS_dom_sf"/>
</dbReference>
<dbReference type="Pfam" id="PF04972">
    <property type="entry name" value="BON"/>
    <property type="match status" value="1"/>
</dbReference>
<dbReference type="InterPro" id="IPR000644">
    <property type="entry name" value="CBS_dom"/>
</dbReference>
<evidence type="ECO:0000259" key="3">
    <source>
        <dbReference type="PROSITE" id="PS50914"/>
    </source>
</evidence>
<evidence type="ECO:0000256" key="2">
    <source>
        <dbReference type="PROSITE-ProRule" id="PRU00703"/>
    </source>
</evidence>
<evidence type="ECO:0000256" key="1">
    <source>
        <dbReference type="ARBA" id="ARBA00023122"/>
    </source>
</evidence>
<reference evidence="5 6" key="1">
    <citation type="submission" date="2016-11" db="EMBL/GenBank/DDBJ databases">
        <authorList>
            <person name="Jaros S."/>
            <person name="Januszkiewicz K."/>
            <person name="Wedrychowicz H."/>
        </authorList>
    </citation>
    <scope>NUCLEOTIDE SEQUENCE [LARGE SCALE GENOMIC DNA]</scope>
    <source>
        <strain evidence="5 6">DSM 44523</strain>
    </source>
</reference>
<gene>
    <name evidence="5" type="ORF">SAMN05444320_1159</name>
</gene>
<proteinExistence type="predicted"/>
<keyword evidence="6" id="KW-1185">Reference proteome</keyword>
<dbReference type="Pfam" id="PF00571">
    <property type="entry name" value="CBS"/>
    <property type="match status" value="2"/>
</dbReference>
<dbReference type="OrthoDB" id="2111978at2"/>
<dbReference type="PROSITE" id="PS50914">
    <property type="entry name" value="BON"/>
    <property type="match status" value="1"/>
</dbReference>
<dbReference type="InterPro" id="IPR051257">
    <property type="entry name" value="Diverse_CBS-Domain"/>
</dbReference>
<sequence>MRGATVADAMTGDVISVRPETPLREVADLLARHGVRAVPVVTPKGTLVGVVPEGRVSVAELDAELDAEETELVPAARHRRTWWQAPRGPVAGDRMSIPATTIEPGASLVDATRRLSARGVARLWVVDEVGRLVGVLTRRDLLRSSLRPDEAVRADVADEVLGRILGARPGTVTVTVSEGVVTLTGRLQWRSDVELAVWLTRALPGVVDVVNQLGCLYVDPPAARRETRALRDRLR</sequence>
<evidence type="ECO:0000313" key="6">
    <source>
        <dbReference type="Proteomes" id="UP000184501"/>
    </source>
</evidence>
<dbReference type="PROSITE" id="PS51371">
    <property type="entry name" value="CBS"/>
    <property type="match status" value="2"/>
</dbReference>
<evidence type="ECO:0000259" key="4">
    <source>
        <dbReference type="PROSITE" id="PS51371"/>
    </source>
</evidence>
<dbReference type="InterPro" id="IPR007055">
    <property type="entry name" value="BON_dom"/>
</dbReference>
<protein>
    <submittedName>
        <fullName evidence="5">CBS domain-containing protein</fullName>
    </submittedName>
</protein>
<dbReference type="Proteomes" id="UP000184501">
    <property type="component" value="Unassembled WGS sequence"/>
</dbReference>
<keyword evidence="1 2" id="KW-0129">CBS domain</keyword>
<name>A0A1M5N6C3_STRHI</name>
<dbReference type="PANTHER" id="PTHR43080:SF29">
    <property type="entry name" value="OS02G0818000 PROTEIN"/>
    <property type="match status" value="1"/>
</dbReference>
<evidence type="ECO:0000313" key="5">
    <source>
        <dbReference type="EMBL" id="SHG85136.1"/>
    </source>
</evidence>
<organism evidence="5 6">
    <name type="scientific">Streptoalloteichus hindustanus</name>
    <dbReference type="NCBI Taxonomy" id="2017"/>
    <lineage>
        <taxon>Bacteria</taxon>
        <taxon>Bacillati</taxon>
        <taxon>Actinomycetota</taxon>
        <taxon>Actinomycetes</taxon>
        <taxon>Pseudonocardiales</taxon>
        <taxon>Pseudonocardiaceae</taxon>
        <taxon>Streptoalloteichus</taxon>
    </lineage>
</organism>
<feature type="domain" description="CBS" evidence="4">
    <location>
        <begin position="10"/>
        <end position="67"/>
    </location>
</feature>
<dbReference type="SMART" id="SM00116">
    <property type="entry name" value="CBS"/>
    <property type="match status" value="2"/>
</dbReference>
<dbReference type="AlphaFoldDB" id="A0A1M5N6C3"/>
<dbReference type="Gene3D" id="3.10.580.10">
    <property type="entry name" value="CBS-domain"/>
    <property type="match status" value="1"/>
</dbReference>
<feature type="domain" description="CBS" evidence="4">
    <location>
        <begin position="95"/>
        <end position="152"/>
    </location>
</feature>
<feature type="domain" description="BON" evidence="3">
    <location>
        <begin position="148"/>
        <end position="217"/>
    </location>
</feature>
<dbReference type="PANTHER" id="PTHR43080">
    <property type="entry name" value="CBS DOMAIN-CONTAINING PROTEIN CBSX3, MITOCHONDRIAL"/>
    <property type="match status" value="1"/>
</dbReference>
<dbReference type="RefSeq" id="WP_073489638.1">
    <property type="nucleotide sequence ID" value="NZ_FQVN01000015.1"/>
</dbReference>
<dbReference type="EMBL" id="FQVN01000015">
    <property type="protein sequence ID" value="SHG85136.1"/>
    <property type="molecule type" value="Genomic_DNA"/>
</dbReference>
<dbReference type="STRING" id="2017.SAMN05444320_1159"/>
<dbReference type="SUPFAM" id="SSF54631">
    <property type="entry name" value="CBS-domain pair"/>
    <property type="match status" value="1"/>
</dbReference>